<protein>
    <submittedName>
        <fullName evidence="2">Uncharacterized protein</fullName>
    </submittedName>
</protein>
<sequence length="221" mass="22662">MCESALSAGRDTPAPTGLSVLRRWAASSCGHSCPASWGAGTGHRDCTRFRAAVLGRGPCDLETEQEPSEASRASAPARVQLREGSQPCTHRPALPTHVQLHAHSRMAAPRAQLRLTPPSCPLTPCVKSASPSAPHARGVGLGRPDATAPRPCAELPRSPQDTCEGLACCPPAPCPAPRGQTGVPGSWWGPSGVPPALVHVGARGDGPDAWEPSVAGPVVGS</sequence>
<gene>
    <name evidence="2" type="ORF">MRATA1EN1_LOCUS28934</name>
</gene>
<dbReference type="Proteomes" id="UP001176941">
    <property type="component" value="Chromosome 9"/>
</dbReference>
<reference evidence="2" key="1">
    <citation type="submission" date="2023-04" db="EMBL/GenBank/DDBJ databases">
        <authorList>
            <consortium name="ELIXIR-Norway"/>
        </authorList>
    </citation>
    <scope>NUCLEOTIDE SEQUENCE [LARGE SCALE GENOMIC DNA]</scope>
</reference>
<dbReference type="EMBL" id="OX459945">
    <property type="protein sequence ID" value="CAI9179972.1"/>
    <property type="molecule type" value="Genomic_DNA"/>
</dbReference>
<accession>A0ABN9A152</accession>
<evidence type="ECO:0000313" key="3">
    <source>
        <dbReference type="Proteomes" id="UP001176941"/>
    </source>
</evidence>
<organism evidence="2 3">
    <name type="scientific">Rangifer tarandus platyrhynchus</name>
    <name type="common">Svalbard reindeer</name>
    <dbReference type="NCBI Taxonomy" id="3082113"/>
    <lineage>
        <taxon>Eukaryota</taxon>
        <taxon>Metazoa</taxon>
        <taxon>Chordata</taxon>
        <taxon>Craniata</taxon>
        <taxon>Vertebrata</taxon>
        <taxon>Euteleostomi</taxon>
        <taxon>Mammalia</taxon>
        <taxon>Eutheria</taxon>
        <taxon>Laurasiatheria</taxon>
        <taxon>Artiodactyla</taxon>
        <taxon>Ruminantia</taxon>
        <taxon>Pecora</taxon>
        <taxon>Cervidae</taxon>
        <taxon>Odocoileinae</taxon>
        <taxon>Rangifer</taxon>
    </lineage>
</organism>
<name>A0ABN9A152_RANTA</name>
<evidence type="ECO:0000313" key="2">
    <source>
        <dbReference type="EMBL" id="CAI9179972.1"/>
    </source>
</evidence>
<keyword evidence="3" id="KW-1185">Reference proteome</keyword>
<proteinExistence type="predicted"/>
<evidence type="ECO:0000256" key="1">
    <source>
        <dbReference type="SAM" id="MobiDB-lite"/>
    </source>
</evidence>
<feature type="region of interest" description="Disordered" evidence="1">
    <location>
        <begin position="200"/>
        <end position="221"/>
    </location>
</feature>
<feature type="region of interest" description="Disordered" evidence="1">
    <location>
        <begin position="130"/>
        <end position="153"/>
    </location>
</feature>